<evidence type="ECO:0000256" key="1">
    <source>
        <dbReference type="SAM" id="MobiDB-lite"/>
    </source>
</evidence>
<accession>A0A0G4EW51</accession>
<dbReference type="EMBL" id="CDMY01000327">
    <property type="protein sequence ID" value="CEM02468.1"/>
    <property type="molecule type" value="Genomic_DNA"/>
</dbReference>
<dbReference type="VEuPathDB" id="CryptoDB:Vbra_13617"/>
<keyword evidence="3" id="KW-1185">Reference proteome</keyword>
<sequence length="72" mass="7883">MGALCGKGGRDDDDVDIPDNKFARMAYRKATKMKPKPKDADEGPRRDEEAKAVESNPATEEKGEGEKRVGFA</sequence>
<evidence type="ECO:0000313" key="2">
    <source>
        <dbReference type="EMBL" id="CEM02468.1"/>
    </source>
</evidence>
<dbReference type="AlphaFoldDB" id="A0A0G4EW51"/>
<feature type="compositionally biased region" description="Basic residues" evidence="1">
    <location>
        <begin position="26"/>
        <end position="35"/>
    </location>
</feature>
<name>A0A0G4EW51_VITBC</name>
<feature type="compositionally biased region" description="Basic and acidic residues" evidence="1">
    <location>
        <begin position="36"/>
        <end position="52"/>
    </location>
</feature>
<gene>
    <name evidence="2" type="ORF">Vbra_13617</name>
</gene>
<dbReference type="Proteomes" id="UP000041254">
    <property type="component" value="Unassembled WGS sequence"/>
</dbReference>
<proteinExistence type="predicted"/>
<feature type="region of interest" description="Disordered" evidence="1">
    <location>
        <begin position="26"/>
        <end position="72"/>
    </location>
</feature>
<organism evidence="2 3">
    <name type="scientific">Vitrella brassicaformis (strain CCMP3155)</name>
    <dbReference type="NCBI Taxonomy" id="1169540"/>
    <lineage>
        <taxon>Eukaryota</taxon>
        <taxon>Sar</taxon>
        <taxon>Alveolata</taxon>
        <taxon>Colpodellida</taxon>
        <taxon>Vitrellaceae</taxon>
        <taxon>Vitrella</taxon>
    </lineage>
</organism>
<dbReference type="InParanoid" id="A0A0G4EW51"/>
<protein>
    <submittedName>
        <fullName evidence="2">Uncharacterized protein</fullName>
    </submittedName>
</protein>
<evidence type="ECO:0000313" key="3">
    <source>
        <dbReference type="Proteomes" id="UP000041254"/>
    </source>
</evidence>
<reference evidence="2 3" key="1">
    <citation type="submission" date="2014-11" db="EMBL/GenBank/DDBJ databases">
        <authorList>
            <person name="Zhu J."/>
            <person name="Qi W."/>
            <person name="Song R."/>
        </authorList>
    </citation>
    <scope>NUCLEOTIDE SEQUENCE [LARGE SCALE GENOMIC DNA]</scope>
</reference>
<feature type="compositionally biased region" description="Basic and acidic residues" evidence="1">
    <location>
        <begin position="59"/>
        <end position="72"/>
    </location>
</feature>